<comment type="caution">
    <text evidence="1">The sequence shown here is derived from an EMBL/GenBank/DDBJ whole genome shotgun (WGS) entry which is preliminary data.</text>
</comment>
<dbReference type="EMBL" id="JANATA010000002">
    <property type="protein sequence ID" value="MCP3427763.1"/>
    <property type="molecule type" value="Genomic_DNA"/>
</dbReference>
<name>A0AA42BKG8_9ALTE</name>
<keyword evidence="2" id="KW-1185">Reference proteome</keyword>
<organism evidence="1 2">
    <name type="scientific">Opacimonas viscosa</name>
    <dbReference type="NCBI Taxonomy" id="2961944"/>
    <lineage>
        <taxon>Bacteria</taxon>
        <taxon>Pseudomonadati</taxon>
        <taxon>Pseudomonadota</taxon>
        <taxon>Gammaproteobacteria</taxon>
        <taxon>Alteromonadales</taxon>
        <taxon>Alteromonadaceae</taxon>
        <taxon>Opacimonas</taxon>
    </lineage>
</organism>
<sequence length="342" mass="38610">MSEPTINSICEFLHAAGSQFKIIDMGRGLRTLTEQTFLEIEYQRQAVPFPRQQHMWLGCIFWNPNLSDQQFIWFLKLPLDERGLLNQAARNMFLEKVVEALGADLGLSEEKNGELGDNPFTFTPTQTQLAHFSALAKVQLDLPATDLTSALAYIAEPMKVDWQTLSVQSIAELTIRHASPEIYPLLNKHLGQLHGPVLKMLFEGLENCELHKPLAITIAKQLQDFIADYATYTDQVHLCIRALAQASLELQVKYLKHILALPSLEVDTLILLSARWMNALSATPNDLDRFLVHLTHCEDDVFIGLYQDLVQLPNVRPVLLGLIHQKTASPVILTKLQSILEQ</sequence>
<dbReference type="AlphaFoldDB" id="A0AA42BKG8"/>
<dbReference type="RefSeq" id="WP_254098440.1">
    <property type="nucleotide sequence ID" value="NZ_JANATA010000002.1"/>
</dbReference>
<evidence type="ECO:0000313" key="2">
    <source>
        <dbReference type="Proteomes" id="UP001165413"/>
    </source>
</evidence>
<dbReference type="InterPro" id="IPR021936">
    <property type="entry name" value="DUF3549"/>
</dbReference>
<proteinExistence type="predicted"/>
<dbReference type="Pfam" id="PF12069">
    <property type="entry name" value="DUF3549"/>
    <property type="match status" value="1"/>
</dbReference>
<protein>
    <submittedName>
        <fullName evidence="1">DUF3549 family protein</fullName>
    </submittedName>
</protein>
<accession>A0AA42BKG8</accession>
<reference evidence="1" key="1">
    <citation type="submission" date="2022-07" db="EMBL/GenBank/DDBJ databases">
        <title>Characterization of the Novel Bacterium Alteromonas immobilis LMIT006 and Alteromonas gregis LMIT007.</title>
        <authorList>
            <person name="Lin X."/>
        </authorList>
    </citation>
    <scope>NUCLEOTIDE SEQUENCE</scope>
    <source>
        <strain evidence="1">LMIT007</strain>
    </source>
</reference>
<dbReference type="Proteomes" id="UP001165413">
    <property type="component" value="Unassembled WGS sequence"/>
</dbReference>
<gene>
    <name evidence="1" type="ORF">NLF92_02265</name>
</gene>
<evidence type="ECO:0000313" key="1">
    <source>
        <dbReference type="EMBL" id="MCP3427763.1"/>
    </source>
</evidence>